<dbReference type="PANTHER" id="PTHR47704">
    <property type="entry name" value="POTASSIUM TRANSPORTER KIMA"/>
    <property type="match status" value="1"/>
</dbReference>
<dbReference type="InterPro" id="IPR053153">
    <property type="entry name" value="APC_K+_Transporter"/>
</dbReference>
<gene>
    <name evidence="6" type="ORF">GCM10025883_18000</name>
</gene>
<dbReference type="InterPro" id="IPR002293">
    <property type="entry name" value="AA/rel_permease1"/>
</dbReference>
<proteinExistence type="predicted"/>
<comment type="subcellular location">
    <subcellularLocation>
        <location evidence="1">Membrane</location>
        <topology evidence="1">Multi-pass membrane protein</topology>
    </subcellularLocation>
</comment>
<dbReference type="PANTHER" id="PTHR47704:SF1">
    <property type="entry name" value="POTASSIUM TRANSPORTER KIMA"/>
    <property type="match status" value="1"/>
</dbReference>
<accession>A0ABQ6IPB1</accession>
<feature type="transmembrane region" description="Helical" evidence="5">
    <location>
        <begin position="81"/>
        <end position="114"/>
    </location>
</feature>
<organism evidence="6 7">
    <name type="scientific">Mobilicoccus caccae</name>
    <dbReference type="NCBI Taxonomy" id="1859295"/>
    <lineage>
        <taxon>Bacteria</taxon>
        <taxon>Bacillati</taxon>
        <taxon>Actinomycetota</taxon>
        <taxon>Actinomycetes</taxon>
        <taxon>Micrococcales</taxon>
        <taxon>Dermatophilaceae</taxon>
        <taxon>Mobilicoccus</taxon>
    </lineage>
</organism>
<protein>
    <recommendedName>
        <fullName evidence="8">Amino acid permease</fullName>
    </recommendedName>
</protein>
<dbReference type="Gene3D" id="1.20.1740.10">
    <property type="entry name" value="Amino acid/polyamine transporter I"/>
    <property type="match status" value="1"/>
</dbReference>
<evidence type="ECO:0000256" key="5">
    <source>
        <dbReference type="SAM" id="Phobius"/>
    </source>
</evidence>
<dbReference type="Pfam" id="PF13520">
    <property type="entry name" value="AA_permease_2"/>
    <property type="match status" value="1"/>
</dbReference>
<comment type="caution">
    <text evidence="6">The sequence shown here is derived from an EMBL/GenBank/DDBJ whole genome shotgun (WGS) entry which is preliminary data.</text>
</comment>
<name>A0ABQ6IPB1_9MICO</name>
<dbReference type="Proteomes" id="UP001157126">
    <property type="component" value="Unassembled WGS sequence"/>
</dbReference>
<evidence type="ECO:0000313" key="6">
    <source>
        <dbReference type="EMBL" id="GMA39755.1"/>
    </source>
</evidence>
<keyword evidence="4 5" id="KW-0472">Membrane</keyword>
<keyword evidence="7" id="KW-1185">Reference proteome</keyword>
<evidence type="ECO:0000256" key="2">
    <source>
        <dbReference type="ARBA" id="ARBA00022692"/>
    </source>
</evidence>
<evidence type="ECO:0000256" key="1">
    <source>
        <dbReference type="ARBA" id="ARBA00004141"/>
    </source>
</evidence>
<feature type="transmembrane region" description="Helical" evidence="5">
    <location>
        <begin position="203"/>
        <end position="223"/>
    </location>
</feature>
<evidence type="ECO:0008006" key="8">
    <source>
        <dbReference type="Google" id="ProtNLM"/>
    </source>
</evidence>
<feature type="transmembrane region" description="Helical" evidence="5">
    <location>
        <begin position="243"/>
        <end position="262"/>
    </location>
</feature>
<evidence type="ECO:0000256" key="3">
    <source>
        <dbReference type="ARBA" id="ARBA00022989"/>
    </source>
</evidence>
<reference evidence="7" key="1">
    <citation type="journal article" date="2019" name="Int. J. Syst. Evol. Microbiol.">
        <title>The Global Catalogue of Microorganisms (GCM) 10K type strain sequencing project: providing services to taxonomists for standard genome sequencing and annotation.</title>
        <authorList>
            <consortium name="The Broad Institute Genomics Platform"/>
            <consortium name="The Broad Institute Genome Sequencing Center for Infectious Disease"/>
            <person name="Wu L."/>
            <person name="Ma J."/>
        </authorList>
    </citation>
    <scope>NUCLEOTIDE SEQUENCE [LARGE SCALE GENOMIC DNA]</scope>
    <source>
        <strain evidence="7">NBRC 113072</strain>
    </source>
</reference>
<keyword evidence="3 5" id="KW-1133">Transmembrane helix</keyword>
<keyword evidence="2 5" id="KW-0812">Transmembrane</keyword>
<evidence type="ECO:0000256" key="4">
    <source>
        <dbReference type="ARBA" id="ARBA00023136"/>
    </source>
</evidence>
<sequence>MITKCTGQRYAACASPQYADPRVGPTLFSVSDLSRALKRLVVGRAIRSDRLGETLLPKRIALPVFASDALSSVAYAPDEIFLTLAIAGGAFAFLHSWQVGLAVVFVMIVVVASYRQNVHAYPGGGGDYEVATVNLGPKAGVTVASALLVDYVLTVAVSISSGVQNAGAALPFVRGHEVWVALGLVVLLTAMNLRGVRESGKAFAVPTYAFMIGILGMALWGNIRSFMGTLPPAPSAHLDLHPEPGYEMLTGVALVFLLLRAFSSGCAA</sequence>
<dbReference type="EMBL" id="BSUO01000001">
    <property type="protein sequence ID" value="GMA39755.1"/>
    <property type="molecule type" value="Genomic_DNA"/>
</dbReference>
<evidence type="ECO:0000313" key="7">
    <source>
        <dbReference type="Proteomes" id="UP001157126"/>
    </source>
</evidence>
<feature type="transmembrane region" description="Helical" evidence="5">
    <location>
        <begin position="178"/>
        <end position="196"/>
    </location>
</feature>